<proteinExistence type="inferred from homology"/>
<comment type="function">
    <text evidence="8 9">Essential cell division protein that stabilizes the FtsZ protofilaments by cross-linking them and that serves as a cytoplasmic membrane anchor for the Z ring. Also required for the recruitment to the septal ring of downstream cell division proteins.</text>
</comment>
<comment type="subunit">
    <text evidence="8">Interacts with FtsZ via their C-terminal domains.</text>
</comment>
<dbReference type="GO" id="GO:0000917">
    <property type="term" value="P:division septum assembly"/>
    <property type="evidence" value="ECO:0007669"/>
    <property type="project" value="TreeGrafter"/>
</dbReference>
<feature type="region of interest" description="Disordered" evidence="10">
    <location>
        <begin position="179"/>
        <end position="201"/>
    </location>
</feature>
<dbReference type="HAMAP" id="MF_00509">
    <property type="entry name" value="ZipA"/>
    <property type="match status" value="1"/>
</dbReference>
<dbReference type="GO" id="GO:0032153">
    <property type="term" value="C:cell division site"/>
    <property type="evidence" value="ECO:0007669"/>
    <property type="project" value="UniProtKB-UniRule"/>
</dbReference>
<reference evidence="12 13" key="1">
    <citation type="submission" date="2020-08" db="EMBL/GenBank/DDBJ databases">
        <title>Genomic Encyclopedia of Type Strains, Phase IV (KMG-IV): sequencing the most valuable type-strain genomes for metagenomic binning, comparative biology and taxonomic classification.</title>
        <authorList>
            <person name="Goeker M."/>
        </authorList>
    </citation>
    <scope>NUCLEOTIDE SEQUENCE [LARGE SCALE GENOMIC DNA]</scope>
    <source>
        <strain evidence="12 13">DSM 26287</strain>
    </source>
</reference>
<feature type="transmembrane region" description="Helical" evidence="8">
    <location>
        <begin position="6"/>
        <end position="28"/>
    </location>
</feature>
<evidence type="ECO:0000313" key="13">
    <source>
        <dbReference type="Proteomes" id="UP000537141"/>
    </source>
</evidence>
<dbReference type="NCBIfam" id="TIGR02205">
    <property type="entry name" value="septum_zipA"/>
    <property type="match status" value="1"/>
</dbReference>
<evidence type="ECO:0000256" key="10">
    <source>
        <dbReference type="SAM" id="MobiDB-lite"/>
    </source>
</evidence>
<dbReference type="AlphaFoldDB" id="A0A7X0TSP0"/>
<protein>
    <recommendedName>
        <fullName evidence="8 9">Cell division protein ZipA</fullName>
    </recommendedName>
</protein>
<evidence type="ECO:0000256" key="9">
    <source>
        <dbReference type="RuleBase" id="RU003612"/>
    </source>
</evidence>
<evidence type="ECO:0000313" key="12">
    <source>
        <dbReference type="EMBL" id="MBB6542265.1"/>
    </source>
</evidence>
<keyword evidence="4 8" id="KW-0812">Transmembrane</keyword>
<evidence type="ECO:0000256" key="3">
    <source>
        <dbReference type="ARBA" id="ARBA00022618"/>
    </source>
</evidence>
<evidence type="ECO:0000256" key="2">
    <source>
        <dbReference type="ARBA" id="ARBA00022519"/>
    </source>
</evidence>
<accession>A0A7X0TSP0</accession>
<dbReference type="SMART" id="SM00771">
    <property type="entry name" value="ZipA_C"/>
    <property type="match status" value="1"/>
</dbReference>
<keyword evidence="2 8" id="KW-0997">Cell inner membrane</keyword>
<evidence type="ECO:0000259" key="11">
    <source>
        <dbReference type="SMART" id="SM00771"/>
    </source>
</evidence>
<dbReference type="SUPFAM" id="SSF64383">
    <property type="entry name" value="Cell-division protein ZipA, C-terminal domain"/>
    <property type="match status" value="1"/>
</dbReference>
<dbReference type="RefSeq" id="WP_184422708.1">
    <property type="nucleotide sequence ID" value="NZ_AP027362.1"/>
</dbReference>
<evidence type="ECO:0000256" key="5">
    <source>
        <dbReference type="ARBA" id="ARBA00022989"/>
    </source>
</evidence>
<organism evidence="12 13">
    <name type="scientific">Thalassotalea piscium</name>
    <dbReference type="NCBI Taxonomy" id="1230533"/>
    <lineage>
        <taxon>Bacteria</taxon>
        <taxon>Pseudomonadati</taxon>
        <taxon>Pseudomonadota</taxon>
        <taxon>Gammaproteobacteria</taxon>
        <taxon>Alteromonadales</taxon>
        <taxon>Colwelliaceae</taxon>
        <taxon>Thalassotalea</taxon>
    </lineage>
</organism>
<feature type="domain" description="ZipA C-terminal FtsZ-binding" evidence="11">
    <location>
        <begin position="247"/>
        <end position="377"/>
    </location>
</feature>
<keyword evidence="5 8" id="KW-1133">Transmembrane helix</keyword>
<keyword evidence="13" id="KW-1185">Reference proteome</keyword>
<dbReference type="InterPro" id="IPR007449">
    <property type="entry name" value="ZipA_FtsZ-bd_C"/>
</dbReference>
<evidence type="ECO:0000256" key="7">
    <source>
        <dbReference type="ARBA" id="ARBA00023306"/>
    </source>
</evidence>
<dbReference type="PANTHER" id="PTHR38685">
    <property type="entry name" value="CELL DIVISION PROTEIN ZIPA"/>
    <property type="match status" value="1"/>
</dbReference>
<dbReference type="Pfam" id="PF04354">
    <property type="entry name" value="ZipA_C"/>
    <property type="match status" value="1"/>
</dbReference>
<comment type="similarity">
    <text evidence="8 9">Belongs to the ZipA family.</text>
</comment>
<evidence type="ECO:0000256" key="6">
    <source>
        <dbReference type="ARBA" id="ARBA00023136"/>
    </source>
</evidence>
<feature type="region of interest" description="Disordered" evidence="10">
    <location>
        <begin position="78"/>
        <end position="134"/>
    </location>
</feature>
<keyword evidence="6 8" id="KW-0472">Membrane</keyword>
<dbReference type="PANTHER" id="PTHR38685:SF1">
    <property type="entry name" value="CELL DIVISION PROTEIN ZIPA"/>
    <property type="match status" value="1"/>
</dbReference>
<keyword evidence="7 8" id="KW-0131">Cell cycle</keyword>
<evidence type="ECO:0000256" key="1">
    <source>
        <dbReference type="ARBA" id="ARBA00022475"/>
    </source>
</evidence>
<evidence type="ECO:0000256" key="4">
    <source>
        <dbReference type="ARBA" id="ARBA00022692"/>
    </source>
</evidence>
<name>A0A7X0TSP0_9GAMM</name>
<sequence length="389" mass="43243">MEDNFRNVLIILSAVIIAAIFIHGFWTIRKNKNPYKLKAKVAKGEKFESAERGFDGAGFDQDGIGRVRVVGETVLNQNEIPQEAAPAPTYDEEPLPQDIEKRSHNKPTLEPTLGDLSDITGTPPQNTPPPAQMHTESCNVEEISLSTASMQRDNVSTHSVLDEKVQDHVQAAKPVYQAPVSQPKQTTIRNEEPKKRSERKAAIKRNQMEINFGDELPVEPNNEPVPSVSTTDNADLNAQRKANVEITPEVIVVSVVMNEDNTISGAALLPALLTLGLRYGDMDIFHRHQDNAGNGKVTFSLANMMNPGTFNLDEIESFTTQGISLFMTLPNAGDPFEVFEQMMSAAKQLAMEFNGQLLDDKRSVMTKQTEQHYTSKIREFERKSRIAQA</sequence>
<dbReference type="EMBL" id="JACHHU010000003">
    <property type="protein sequence ID" value="MBB6542265.1"/>
    <property type="molecule type" value="Genomic_DNA"/>
</dbReference>
<dbReference type="GO" id="GO:0005886">
    <property type="term" value="C:plasma membrane"/>
    <property type="evidence" value="ECO:0007669"/>
    <property type="project" value="UniProtKB-SubCell"/>
</dbReference>
<dbReference type="InterPro" id="IPR036765">
    <property type="entry name" value="ZipA_FtsZ-bd_C_sf"/>
</dbReference>
<comment type="caution">
    <text evidence="12">The sequence shown here is derived from an EMBL/GenBank/DDBJ whole genome shotgun (WGS) entry which is preliminary data.</text>
</comment>
<evidence type="ECO:0000256" key="8">
    <source>
        <dbReference type="HAMAP-Rule" id="MF_00509"/>
    </source>
</evidence>
<comment type="subcellular location">
    <subcellularLocation>
        <location evidence="8">Cell inner membrane</location>
        <topology evidence="8">Single-pass type I membrane protein</topology>
    </subcellularLocation>
    <text evidence="8">Localizes to the Z ring in an FtsZ-dependent manner.</text>
</comment>
<dbReference type="Proteomes" id="UP000537141">
    <property type="component" value="Unassembled WGS sequence"/>
</dbReference>
<dbReference type="Gene3D" id="3.30.1400.10">
    <property type="entry name" value="ZipA, C-terminal FtsZ-binding domain"/>
    <property type="match status" value="1"/>
</dbReference>
<dbReference type="GO" id="GO:0043093">
    <property type="term" value="P:FtsZ-dependent cytokinesis"/>
    <property type="evidence" value="ECO:0007669"/>
    <property type="project" value="UniProtKB-UniRule"/>
</dbReference>
<keyword evidence="3 8" id="KW-0132">Cell division</keyword>
<feature type="compositionally biased region" description="Polar residues" evidence="10">
    <location>
        <begin position="179"/>
        <end position="188"/>
    </location>
</feature>
<gene>
    <name evidence="8" type="primary">zipA</name>
    <name evidence="12" type="ORF">HNQ55_000743</name>
</gene>
<dbReference type="InterPro" id="IPR011919">
    <property type="entry name" value="Cell_div_ZipA"/>
</dbReference>
<keyword evidence="1 8" id="KW-1003">Cell membrane</keyword>
<feature type="compositionally biased region" description="Basic and acidic residues" evidence="10">
    <location>
        <begin position="189"/>
        <end position="201"/>
    </location>
</feature>